<sequence length="46" mass="4843">MRPASGPGHYLRAVRLDSTAEATGYPFDLPAVRYLARSGGLSLPPG</sequence>
<proteinExistence type="predicted"/>
<dbReference type="AlphaFoldDB" id="A0A846YPF9"/>
<protein>
    <submittedName>
        <fullName evidence="1">Uncharacterized protein</fullName>
    </submittedName>
</protein>
<comment type="caution">
    <text evidence="1">The sequence shown here is derived from an EMBL/GenBank/DDBJ whole genome shotgun (WGS) entry which is preliminary data.</text>
</comment>
<dbReference type="Proteomes" id="UP000570678">
    <property type="component" value="Unassembled WGS sequence"/>
</dbReference>
<keyword evidence="2" id="KW-1185">Reference proteome</keyword>
<evidence type="ECO:0000313" key="1">
    <source>
        <dbReference type="EMBL" id="NKY59601.1"/>
    </source>
</evidence>
<reference evidence="1 2" key="1">
    <citation type="submission" date="2020-04" db="EMBL/GenBank/DDBJ databases">
        <title>MicrobeNet Type strains.</title>
        <authorList>
            <person name="Nicholson A.C."/>
        </authorList>
    </citation>
    <scope>NUCLEOTIDE SEQUENCE [LARGE SCALE GENOMIC DNA]</scope>
    <source>
        <strain evidence="1 2">JCM 3332</strain>
    </source>
</reference>
<organism evidence="1 2">
    <name type="scientific">Nocardia flavorosea</name>
    <dbReference type="NCBI Taxonomy" id="53429"/>
    <lineage>
        <taxon>Bacteria</taxon>
        <taxon>Bacillati</taxon>
        <taxon>Actinomycetota</taxon>
        <taxon>Actinomycetes</taxon>
        <taxon>Mycobacteriales</taxon>
        <taxon>Nocardiaceae</taxon>
        <taxon>Nocardia</taxon>
    </lineage>
</organism>
<name>A0A846YPF9_9NOCA</name>
<gene>
    <name evidence="1" type="ORF">HGA15_26315</name>
</gene>
<accession>A0A846YPF9</accession>
<dbReference type="EMBL" id="JAAXOT010000016">
    <property type="protein sequence ID" value="NKY59601.1"/>
    <property type="molecule type" value="Genomic_DNA"/>
</dbReference>
<dbReference type="RefSeq" id="WP_157116476.1">
    <property type="nucleotide sequence ID" value="NZ_JAAXOT010000016.1"/>
</dbReference>
<evidence type="ECO:0000313" key="2">
    <source>
        <dbReference type="Proteomes" id="UP000570678"/>
    </source>
</evidence>